<gene>
    <name evidence="1" type="ORF">A3K86_01555</name>
</gene>
<proteinExistence type="predicted"/>
<protein>
    <submittedName>
        <fullName evidence="1">Uncharacterized protein</fullName>
    </submittedName>
</protein>
<dbReference type="OrthoDB" id="1373715at2"/>
<dbReference type="Proteomes" id="UP000078503">
    <property type="component" value="Unassembled WGS sequence"/>
</dbReference>
<keyword evidence="2" id="KW-1185">Reference proteome</keyword>
<sequence length="388" mass="42979">MKSVDEKVQKLNAGWRKILVEQLNLDQETFKLAQGSLGLPTTDSSGLFQMADHIPPNTTLFDAGSTALFSDNYLGLLSALLPENGTDLRNELGDNYPNWIAYRNAFYKENPTSTKSQLEVFEVFANQRLDPRKAATAINVFEKAMSTPLNKAFEEYRDQNNYQTFTNDAGQSTRLPIYTPTIEEAKQQVNTGASVEINFDSSSAEASLSKTEIQGAASGFYDIFSGGAGANFTQLNQKAASAGFTIKGKINNYKMIPVNRGHWFNSSEYNRAYNNKDDMTVWDPQANAGNWDSFFAQPNGGLARNVSQILVVTDYEFTVTSEATYSESEFKQIQTQAKFGIWPFFSATATTNHVTSSSLNAQGKLETTFQLKKGLYEIWGVNVLNAPA</sequence>
<reference evidence="1 2" key="1">
    <citation type="submission" date="2016-03" db="EMBL/GenBank/DDBJ databases">
        <title>Photobacterium proteolyticum sp. nov. a protease producing bacterium isolated from ocean sediments of Laizhou Bay.</title>
        <authorList>
            <person name="Li Y."/>
        </authorList>
    </citation>
    <scope>NUCLEOTIDE SEQUENCE [LARGE SCALE GENOMIC DNA]</scope>
    <source>
        <strain evidence="1 2">R-40508</strain>
    </source>
</reference>
<evidence type="ECO:0000313" key="2">
    <source>
        <dbReference type="Proteomes" id="UP000078503"/>
    </source>
</evidence>
<dbReference type="EMBL" id="LVHF01000012">
    <property type="protein sequence ID" value="OAN18760.1"/>
    <property type="molecule type" value="Genomic_DNA"/>
</dbReference>
<organism evidence="1 2">
    <name type="scientific">Photobacterium jeanii</name>
    <dbReference type="NCBI Taxonomy" id="858640"/>
    <lineage>
        <taxon>Bacteria</taxon>
        <taxon>Pseudomonadati</taxon>
        <taxon>Pseudomonadota</taxon>
        <taxon>Gammaproteobacteria</taxon>
        <taxon>Vibrionales</taxon>
        <taxon>Vibrionaceae</taxon>
        <taxon>Photobacterium</taxon>
    </lineage>
</organism>
<comment type="caution">
    <text evidence="1">The sequence shown here is derived from an EMBL/GenBank/DDBJ whole genome shotgun (WGS) entry which is preliminary data.</text>
</comment>
<evidence type="ECO:0000313" key="1">
    <source>
        <dbReference type="EMBL" id="OAN18760.1"/>
    </source>
</evidence>
<accession>A0A178KNH6</accession>
<name>A0A178KNH6_9GAMM</name>
<dbReference type="AlphaFoldDB" id="A0A178KNH6"/>